<name>A0AAV3A747_PYXAD</name>
<proteinExistence type="inferred from homology"/>
<evidence type="ECO:0000256" key="2">
    <source>
        <dbReference type="ARBA" id="ARBA00008352"/>
    </source>
</evidence>
<dbReference type="GO" id="GO:0005666">
    <property type="term" value="C:RNA polymerase III complex"/>
    <property type="evidence" value="ECO:0007669"/>
    <property type="project" value="TreeGrafter"/>
</dbReference>
<evidence type="ECO:0000313" key="4">
    <source>
        <dbReference type="EMBL" id="DBA23410.1"/>
    </source>
</evidence>
<dbReference type="GO" id="GO:0006383">
    <property type="term" value="P:transcription by RNA polymerase III"/>
    <property type="evidence" value="ECO:0007669"/>
    <property type="project" value="InterPro"/>
</dbReference>
<dbReference type="Proteomes" id="UP001181693">
    <property type="component" value="Unassembled WGS sequence"/>
</dbReference>
<comment type="similarity">
    <text evidence="2">Belongs to the eukaryotic RPC7 RNA polymerase subunit family.</text>
</comment>
<comment type="subcellular location">
    <subcellularLocation>
        <location evidence="1">Nucleus</location>
    </subcellularLocation>
</comment>
<protein>
    <submittedName>
        <fullName evidence="4">Uncharacterized protein</fullName>
    </submittedName>
</protein>
<sequence>MGGRGRGRGASFTFDLQAIGFSKGDVLPETQAQPLPLFPNIDFKAAALIEGEEQDYLLALKQELRGNLKRMPYYLKNGVRNQSIEKYVTKYEIEAEKKLNEEWVPGRCSLSVSA</sequence>
<reference evidence="4" key="1">
    <citation type="thesis" date="2020" institute="ProQuest LLC" country="789 East Eisenhower Parkway, Ann Arbor, MI, USA">
        <title>Comparative Genomics and Chromosome Evolution.</title>
        <authorList>
            <person name="Mudd A.B."/>
        </authorList>
    </citation>
    <scope>NUCLEOTIDE SEQUENCE</scope>
    <source>
        <strain evidence="4">1538</strain>
        <tissue evidence="4">Blood</tissue>
    </source>
</reference>
<evidence type="ECO:0000313" key="5">
    <source>
        <dbReference type="Proteomes" id="UP001181693"/>
    </source>
</evidence>
<evidence type="ECO:0000256" key="1">
    <source>
        <dbReference type="ARBA" id="ARBA00004123"/>
    </source>
</evidence>
<comment type="caution">
    <text evidence="4">The sequence shown here is derived from an EMBL/GenBank/DDBJ whole genome shotgun (WGS) entry which is preliminary data.</text>
</comment>
<dbReference type="EMBL" id="DYDO01000006">
    <property type="protein sequence ID" value="DBA23410.1"/>
    <property type="molecule type" value="Genomic_DNA"/>
</dbReference>
<dbReference type="PANTHER" id="PTHR15367:SF3">
    <property type="entry name" value="DNA-DIRECTED RNA POLYMERASE III SUBUNIT RPC7"/>
    <property type="match status" value="1"/>
</dbReference>
<dbReference type="PANTHER" id="PTHR15367">
    <property type="entry name" value="DNA-DIRECTED RNA POLYMERASE III"/>
    <property type="match status" value="1"/>
</dbReference>
<dbReference type="InterPro" id="IPR024661">
    <property type="entry name" value="RNA_pol_III_Rpc31"/>
</dbReference>
<keyword evidence="3" id="KW-0539">Nucleus</keyword>
<accession>A0AAV3A747</accession>
<dbReference type="AlphaFoldDB" id="A0AAV3A747"/>
<organism evidence="4 5">
    <name type="scientific">Pyxicephalus adspersus</name>
    <name type="common">African bullfrog</name>
    <dbReference type="NCBI Taxonomy" id="30357"/>
    <lineage>
        <taxon>Eukaryota</taxon>
        <taxon>Metazoa</taxon>
        <taxon>Chordata</taxon>
        <taxon>Craniata</taxon>
        <taxon>Vertebrata</taxon>
        <taxon>Euteleostomi</taxon>
        <taxon>Amphibia</taxon>
        <taxon>Batrachia</taxon>
        <taxon>Anura</taxon>
        <taxon>Neobatrachia</taxon>
        <taxon>Ranoidea</taxon>
        <taxon>Pyxicephalidae</taxon>
        <taxon>Pyxicephalinae</taxon>
        <taxon>Pyxicephalus</taxon>
    </lineage>
</organism>
<evidence type="ECO:0000256" key="3">
    <source>
        <dbReference type="ARBA" id="ARBA00023242"/>
    </source>
</evidence>
<keyword evidence="5" id="KW-1185">Reference proteome</keyword>
<gene>
    <name evidence="4" type="ORF">GDO54_014325</name>
</gene>